<feature type="region of interest" description="Disordered" evidence="14">
    <location>
        <begin position="1041"/>
        <end position="1129"/>
    </location>
</feature>
<dbReference type="SUPFAM" id="SSF53955">
    <property type="entry name" value="Lysozyme-like"/>
    <property type="match status" value="1"/>
</dbReference>
<dbReference type="InterPro" id="IPR023346">
    <property type="entry name" value="Lysozyme-like_dom_sf"/>
</dbReference>
<dbReference type="GO" id="GO:0008360">
    <property type="term" value="P:regulation of cell shape"/>
    <property type="evidence" value="ECO:0007669"/>
    <property type="project" value="UniProtKB-KW"/>
</dbReference>
<evidence type="ECO:0000256" key="11">
    <source>
        <dbReference type="ARBA" id="ARBA00023316"/>
    </source>
</evidence>
<reference evidence="18 19" key="1">
    <citation type="journal article" date="2013" name="Genome Announc.">
        <title>Draft Genome Sequence of the Lignocellulose Decomposer Thermobifida fusca Strain TM51.</title>
        <authorList>
            <person name="Toth A."/>
            <person name="Barna T."/>
            <person name="Nagy I."/>
            <person name="Horvath B."/>
            <person name="Nagy I."/>
            <person name="Tancsics A."/>
            <person name="Kriszt B."/>
            <person name="Baka E."/>
            <person name="Fekete C."/>
            <person name="Kukolya J."/>
        </authorList>
    </citation>
    <scope>NUCLEOTIDE SEQUENCE [LARGE SCALE GENOMIC DNA]</scope>
    <source>
        <strain evidence="18 19">TM51</strain>
    </source>
</reference>
<dbReference type="InterPro" id="IPR036950">
    <property type="entry name" value="PBP_transglycosylase"/>
</dbReference>
<feature type="compositionally biased region" description="Polar residues" evidence="14">
    <location>
        <begin position="343"/>
        <end position="373"/>
    </location>
</feature>
<evidence type="ECO:0000259" key="17">
    <source>
        <dbReference type="Pfam" id="PF00912"/>
    </source>
</evidence>
<feature type="transmembrane region" description="Helical" evidence="15">
    <location>
        <begin position="445"/>
        <end position="468"/>
    </location>
</feature>
<dbReference type="AlphaFoldDB" id="A0A9P2TCG5"/>
<dbReference type="Proteomes" id="UP000014184">
    <property type="component" value="Unassembled WGS sequence"/>
</dbReference>
<evidence type="ECO:0000256" key="1">
    <source>
        <dbReference type="ARBA" id="ARBA00007090"/>
    </source>
</evidence>
<organism evidence="18 19">
    <name type="scientific">Thermobifida fusca TM51</name>
    <dbReference type="NCBI Taxonomy" id="1169414"/>
    <lineage>
        <taxon>Bacteria</taxon>
        <taxon>Bacillati</taxon>
        <taxon>Actinomycetota</taxon>
        <taxon>Actinomycetes</taxon>
        <taxon>Streptosporangiales</taxon>
        <taxon>Nocardiopsidaceae</taxon>
        <taxon>Thermobifida</taxon>
    </lineage>
</organism>
<evidence type="ECO:0000256" key="14">
    <source>
        <dbReference type="SAM" id="MobiDB-lite"/>
    </source>
</evidence>
<evidence type="ECO:0000259" key="16">
    <source>
        <dbReference type="Pfam" id="PF00905"/>
    </source>
</evidence>
<evidence type="ECO:0000256" key="12">
    <source>
        <dbReference type="ARBA" id="ARBA00034000"/>
    </source>
</evidence>
<feature type="compositionally biased region" description="Basic and acidic residues" evidence="14">
    <location>
        <begin position="9"/>
        <end position="21"/>
    </location>
</feature>
<dbReference type="GO" id="GO:0030288">
    <property type="term" value="C:outer membrane-bounded periplasmic space"/>
    <property type="evidence" value="ECO:0007669"/>
    <property type="project" value="TreeGrafter"/>
</dbReference>
<evidence type="ECO:0000256" key="13">
    <source>
        <dbReference type="ARBA" id="ARBA00049902"/>
    </source>
</evidence>
<feature type="compositionally biased region" description="Basic and acidic residues" evidence="14">
    <location>
        <begin position="235"/>
        <end position="245"/>
    </location>
</feature>
<dbReference type="Gene3D" id="1.10.3810.10">
    <property type="entry name" value="Biosynthetic peptidoglycan transglycosylase-like"/>
    <property type="match status" value="1"/>
</dbReference>
<feature type="compositionally biased region" description="Basic and acidic residues" evidence="14">
    <location>
        <begin position="304"/>
        <end position="314"/>
    </location>
</feature>
<dbReference type="SUPFAM" id="SSF56601">
    <property type="entry name" value="beta-lactamase/transpeptidase-like"/>
    <property type="match status" value="1"/>
</dbReference>
<feature type="compositionally biased region" description="Pro residues" evidence="14">
    <location>
        <begin position="1081"/>
        <end position="1119"/>
    </location>
</feature>
<keyword evidence="19" id="KW-1185">Reference proteome</keyword>
<keyword evidence="6" id="KW-0808">Transferase</keyword>
<dbReference type="Pfam" id="PF00912">
    <property type="entry name" value="Transgly"/>
    <property type="match status" value="1"/>
</dbReference>
<feature type="region of interest" description="Disordered" evidence="14">
    <location>
        <begin position="99"/>
        <end position="437"/>
    </location>
</feature>
<keyword evidence="15" id="KW-0472">Membrane</keyword>
<comment type="similarity">
    <text evidence="1">In the C-terminal section; belongs to the transpeptidase family.</text>
</comment>
<dbReference type="GO" id="GO:0071555">
    <property type="term" value="P:cell wall organization"/>
    <property type="evidence" value="ECO:0007669"/>
    <property type="project" value="UniProtKB-KW"/>
</dbReference>
<keyword evidence="11" id="KW-0961">Cell wall biogenesis/degradation</keyword>
<keyword evidence="4" id="KW-0645">Protease</keyword>
<dbReference type="Pfam" id="PF00905">
    <property type="entry name" value="Transpeptidase"/>
    <property type="match status" value="1"/>
</dbReference>
<sequence>MPGGDELSESSRGDTTPRPETEEATVADSSVTNDDVSVDESGVDARADDVDDGSEPEWFASAGESPYLEASAFKDSGSFFRDKVARSLAEEYGIDLDDAGDQAADSAASSGADGQQAQDADTHAGTASPAEDTDQAAAAAAGAEEDEEATEQLRPADAVGGDSGGLDEATVQITPTDAADASAVDEEGTTERLSPPSSSGPGADDEATEQINLPSSAAADDEETTERLSPSAARAGDDEATERLDVPASSTAVDAEETTEQLRPADAVGGDSGGLDEATVQIAPVGAVDAEETTERLSPSAARAGDDEATERLDVPASSATVDAEETTERISPVTPTGHGSGEETTVQLSPVEAAQSQAAPSTTDPSESTKLETTAVLRENLKSRLRKRPLRPRFRKSAAAAGGVGPASPPPPTAPSGTSHSSGPAEKKAPAKKTKRKKPLWWRITRAGLIVIVLLVGLVTGAFAYAYSMFEVPDAAQADATAQGSIFYYADGSVLTERGVNRKPVSLDEVPEHVQNAILSAENRGFWDEPGVSITGTARAVWSTVTGKQLQGGSTITQQFVRNYYEGLSQEQTIERKLKEIIIALKVDRSQSKEWILEQYLNTIYFGRNAYGIQAAAEAYYDKDVGDLTPDEAAFLAAAIQQPTKFGFADSDTTPEMESRWQYVVNGLVDMGSITEAEAAEYKFPKPLPERPQDNIDLSGYKGYMFQQAMKELEELGYTEDNINRGGYEIHTTFDPKLMELAYEAVQETVPIDDLPEGVRVGLSVVDPKTGGVLAFYGGEDYFENQYDSAFLGTAQAGSAMKPYVLAAALKEGLSLHTVVDGRGPRYINGTRIQNAGNAPGGPMNLIQATAVSNNLGYIDLAQRVGLEKVAETAYAMGLPEGSIDLVPVLPLGANSVSPTDQAGGYATFANGGEHIETHVVASIINKEGEEERPEPKRNRVLTKEQAADATYAMRQVITSGTGTAANIGRPAAGKTGTTDGSVAAWFVGYTPQLSAAVGIYSGDNQRFYVPGWGTLSGGTLPATVWRTFMQKALADKPVEDFPSPSFGGSAQNWAPQPEPSTPADTPQDQGPNQDGLNPAPEPEVPQPAPEPVVPEPVVPEPVVPEPVVPEPGGPDPGFPGGGLPPSG</sequence>
<evidence type="ECO:0000313" key="19">
    <source>
        <dbReference type="Proteomes" id="UP000014184"/>
    </source>
</evidence>
<dbReference type="RefSeq" id="WP_016188248.1">
    <property type="nucleotide sequence ID" value="NZ_AOSG01000016.1"/>
</dbReference>
<keyword evidence="5" id="KW-0328">Glycosyltransferase</keyword>
<evidence type="ECO:0000256" key="4">
    <source>
        <dbReference type="ARBA" id="ARBA00022670"/>
    </source>
</evidence>
<comment type="catalytic activity">
    <reaction evidence="12">
        <text>Preferential cleavage: (Ac)2-L-Lys-D-Ala-|-D-Ala. Also transpeptidation of peptidyl-alanyl moieties that are N-acyl substituents of D-alanine.</text>
        <dbReference type="EC" id="3.4.16.4"/>
    </reaction>
</comment>
<dbReference type="InterPro" id="IPR001264">
    <property type="entry name" value="Glyco_trans_51"/>
</dbReference>
<dbReference type="EMBL" id="AOSG01000016">
    <property type="protein sequence ID" value="EOR72343.1"/>
    <property type="molecule type" value="Genomic_DNA"/>
</dbReference>
<comment type="caution">
    <text evidence="18">The sequence shown here is derived from an EMBL/GenBank/DDBJ whole genome shotgun (WGS) entry which is preliminary data.</text>
</comment>
<comment type="similarity">
    <text evidence="2">In the N-terminal section; belongs to the glycosyltransferase 51 family.</text>
</comment>
<feature type="compositionally biased region" description="Gly residues" evidence="14">
    <location>
        <begin position="1120"/>
        <end position="1129"/>
    </location>
</feature>
<feature type="domain" description="Penicillin-binding protein transpeptidase" evidence="16">
    <location>
        <begin position="766"/>
        <end position="994"/>
    </location>
</feature>
<dbReference type="InterPro" id="IPR012338">
    <property type="entry name" value="Beta-lactam/transpept-like"/>
</dbReference>
<dbReference type="GO" id="GO:0009002">
    <property type="term" value="F:serine-type D-Ala-D-Ala carboxypeptidase activity"/>
    <property type="evidence" value="ECO:0007669"/>
    <property type="project" value="UniProtKB-EC"/>
</dbReference>
<dbReference type="InterPro" id="IPR001460">
    <property type="entry name" value="PCN-bd_Tpept"/>
</dbReference>
<dbReference type="GO" id="GO:0009252">
    <property type="term" value="P:peptidoglycan biosynthetic process"/>
    <property type="evidence" value="ECO:0007669"/>
    <property type="project" value="UniProtKB-KW"/>
</dbReference>
<evidence type="ECO:0000256" key="10">
    <source>
        <dbReference type="ARBA" id="ARBA00023268"/>
    </source>
</evidence>
<feature type="compositionally biased region" description="Low complexity" evidence="14">
    <location>
        <begin position="26"/>
        <end position="35"/>
    </location>
</feature>
<gene>
    <name evidence="18" type="ORF">TM51_03213</name>
</gene>
<dbReference type="PANTHER" id="PTHR32282">
    <property type="entry name" value="BINDING PROTEIN TRANSPEPTIDASE, PUTATIVE-RELATED"/>
    <property type="match status" value="1"/>
</dbReference>
<evidence type="ECO:0000313" key="18">
    <source>
        <dbReference type="EMBL" id="EOR72343.1"/>
    </source>
</evidence>
<evidence type="ECO:0000256" key="15">
    <source>
        <dbReference type="SAM" id="Phobius"/>
    </source>
</evidence>
<keyword evidence="8" id="KW-0133">Cell shape</keyword>
<feature type="compositionally biased region" description="Low complexity" evidence="14">
    <location>
        <begin position="416"/>
        <end position="425"/>
    </location>
</feature>
<evidence type="ECO:0000256" key="9">
    <source>
        <dbReference type="ARBA" id="ARBA00022984"/>
    </source>
</evidence>
<dbReference type="GO" id="GO:0008955">
    <property type="term" value="F:peptidoglycan glycosyltransferase activity"/>
    <property type="evidence" value="ECO:0007669"/>
    <property type="project" value="UniProtKB-EC"/>
</dbReference>
<keyword evidence="15" id="KW-0812">Transmembrane</keyword>
<evidence type="ECO:0000256" key="3">
    <source>
        <dbReference type="ARBA" id="ARBA00022645"/>
    </source>
</evidence>
<feature type="compositionally biased region" description="Polar residues" evidence="14">
    <location>
        <begin position="1064"/>
        <end position="1077"/>
    </location>
</feature>
<feature type="compositionally biased region" description="Basic residues" evidence="14">
    <location>
        <begin position="384"/>
        <end position="397"/>
    </location>
</feature>
<comment type="catalytic activity">
    <reaction evidence="13">
        <text>[GlcNAc-(1-&gt;4)-Mur2Ac(oyl-L-Ala-gamma-D-Glu-L-Lys-D-Ala-D-Ala)](n)-di-trans,octa-cis-undecaprenyl diphosphate + beta-D-GlcNAc-(1-&gt;4)-Mur2Ac(oyl-L-Ala-gamma-D-Glu-L-Lys-D-Ala-D-Ala)-di-trans,octa-cis-undecaprenyl diphosphate = [GlcNAc-(1-&gt;4)-Mur2Ac(oyl-L-Ala-gamma-D-Glu-L-Lys-D-Ala-D-Ala)](n+1)-di-trans,octa-cis-undecaprenyl diphosphate + di-trans,octa-cis-undecaprenyl diphosphate + H(+)</text>
        <dbReference type="Rhea" id="RHEA:23708"/>
        <dbReference type="Rhea" id="RHEA-COMP:9602"/>
        <dbReference type="Rhea" id="RHEA-COMP:9603"/>
        <dbReference type="ChEBI" id="CHEBI:15378"/>
        <dbReference type="ChEBI" id="CHEBI:58405"/>
        <dbReference type="ChEBI" id="CHEBI:60033"/>
        <dbReference type="ChEBI" id="CHEBI:78435"/>
        <dbReference type="EC" id="2.4.99.28"/>
    </reaction>
</comment>
<dbReference type="Gene3D" id="3.40.710.10">
    <property type="entry name" value="DD-peptidase/beta-lactamase superfamily"/>
    <property type="match status" value="1"/>
</dbReference>
<dbReference type="PANTHER" id="PTHR32282:SF34">
    <property type="entry name" value="PENICILLIN-BINDING PROTEIN 1A"/>
    <property type="match status" value="1"/>
</dbReference>
<dbReference type="InterPro" id="IPR050396">
    <property type="entry name" value="Glycosyltr_51/Transpeptidase"/>
</dbReference>
<evidence type="ECO:0000256" key="5">
    <source>
        <dbReference type="ARBA" id="ARBA00022676"/>
    </source>
</evidence>
<dbReference type="FunFam" id="1.10.3810.10:FF:000001">
    <property type="entry name" value="Penicillin-binding protein 1A"/>
    <property type="match status" value="1"/>
</dbReference>
<evidence type="ECO:0000256" key="6">
    <source>
        <dbReference type="ARBA" id="ARBA00022679"/>
    </source>
</evidence>
<dbReference type="GO" id="GO:0008658">
    <property type="term" value="F:penicillin binding"/>
    <property type="evidence" value="ECO:0007669"/>
    <property type="project" value="InterPro"/>
</dbReference>
<keyword evidence="9" id="KW-0573">Peptidoglycan synthesis</keyword>
<accession>A0A9P2TCG5</accession>
<evidence type="ECO:0000256" key="7">
    <source>
        <dbReference type="ARBA" id="ARBA00022801"/>
    </source>
</evidence>
<proteinExistence type="inferred from homology"/>
<protein>
    <submittedName>
        <fullName evidence="18">Membrane carboxypeptidase (Penicillin-binding protein)</fullName>
    </submittedName>
</protein>
<feature type="compositionally biased region" description="Low complexity" evidence="14">
    <location>
        <begin position="101"/>
        <end position="119"/>
    </location>
</feature>
<keyword evidence="10" id="KW-0511">Multifunctional enzyme</keyword>
<name>A0A9P2TCG5_THEFU</name>
<keyword evidence="7" id="KW-0378">Hydrolase</keyword>
<keyword evidence="15" id="KW-1133">Transmembrane helix</keyword>
<feature type="region of interest" description="Disordered" evidence="14">
    <location>
        <begin position="1"/>
        <end position="68"/>
    </location>
</feature>
<feature type="domain" description="Glycosyl transferase family 51" evidence="17">
    <location>
        <begin position="499"/>
        <end position="667"/>
    </location>
</feature>
<evidence type="ECO:0000256" key="2">
    <source>
        <dbReference type="ARBA" id="ARBA00007739"/>
    </source>
</evidence>
<evidence type="ECO:0000256" key="8">
    <source>
        <dbReference type="ARBA" id="ARBA00022960"/>
    </source>
</evidence>
<keyword evidence="3 18" id="KW-0121">Carboxypeptidase</keyword>
<dbReference type="GO" id="GO:0006508">
    <property type="term" value="P:proteolysis"/>
    <property type="evidence" value="ECO:0007669"/>
    <property type="project" value="UniProtKB-KW"/>
</dbReference>